<feature type="region of interest" description="Disordered" evidence="12">
    <location>
        <begin position="1190"/>
        <end position="1212"/>
    </location>
</feature>
<feature type="compositionally biased region" description="Polar residues" evidence="12">
    <location>
        <begin position="2721"/>
        <end position="2751"/>
    </location>
</feature>
<dbReference type="Gene3D" id="1.10.30.10">
    <property type="entry name" value="High mobility group box domain"/>
    <property type="match status" value="1"/>
</dbReference>
<feature type="region of interest" description="Disordered" evidence="12">
    <location>
        <begin position="1072"/>
        <end position="1118"/>
    </location>
</feature>
<feature type="compositionally biased region" description="Low complexity" evidence="12">
    <location>
        <begin position="2415"/>
        <end position="2427"/>
    </location>
</feature>
<evidence type="ECO:0000313" key="14">
    <source>
        <dbReference type="Proteomes" id="UP000515159"/>
    </source>
</evidence>
<feature type="DNA-binding region" description="HMG box" evidence="11">
    <location>
        <begin position="1116"/>
        <end position="1184"/>
    </location>
</feature>
<evidence type="ECO:0000313" key="16">
    <source>
        <dbReference type="RefSeq" id="XP_033819355.1"/>
    </source>
</evidence>
<evidence type="ECO:0000256" key="6">
    <source>
        <dbReference type="ARBA" id="ARBA00023242"/>
    </source>
</evidence>
<dbReference type="Pfam" id="PF00505">
    <property type="entry name" value="HMG_box"/>
    <property type="match status" value="1"/>
</dbReference>
<dbReference type="InterPro" id="IPR009071">
    <property type="entry name" value="HMG_box_dom"/>
</dbReference>
<feature type="compositionally biased region" description="Basic and acidic residues" evidence="12">
    <location>
        <begin position="1094"/>
        <end position="1117"/>
    </location>
</feature>
<feature type="region of interest" description="Disordered" evidence="12">
    <location>
        <begin position="811"/>
        <end position="897"/>
    </location>
</feature>
<dbReference type="Pfam" id="PF16090">
    <property type="entry name" value="DUF4819"/>
    <property type="match status" value="1"/>
</dbReference>
<feature type="compositionally biased region" description="Low complexity" evidence="12">
    <location>
        <begin position="967"/>
        <end position="977"/>
    </location>
</feature>
<dbReference type="GeneID" id="117369228"/>
<dbReference type="PROSITE" id="PS50118">
    <property type="entry name" value="HMG_BOX_2"/>
    <property type="match status" value="1"/>
</dbReference>
<dbReference type="InterPro" id="IPR032147">
    <property type="entry name" value="Cic_dom"/>
</dbReference>
<feature type="region of interest" description="Disordered" evidence="12">
    <location>
        <begin position="465"/>
        <end position="500"/>
    </location>
</feature>
<feature type="region of interest" description="Disordered" evidence="12">
    <location>
        <begin position="717"/>
        <end position="799"/>
    </location>
</feature>
<dbReference type="GO" id="GO:0005634">
    <property type="term" value="C:nucleus"/>
    <property type="evidence" value="ECO:0007669"/>
    <property type="project" value="UniProtKB-UniRule"/>
</dbReference>
<feature type="region of interest" description="Disordered" evidence="12">
    <location>
        <begin position="616"/>
        <end position="643"/>
    </location>
</feature>
<feature type="domain" description="HMG box" evidence="13">
    <location>
        <begin position="1116"/>
        <end position="1184"/>
    </location>
</feature>
<accession>A0A6P8SKG9</accession>
<dbReference type="KEGG" id="gsh:117369228"/>
<gene>
    <name evidence="15 16" type="primary">CIC</name>
</gene>
<keyword evidence="14" id="KW-1185">Reference proteome</keyword>
<feature type="compositionally biased region" description="Low complexity" evidence="12">
    <location>
        <begin position="997"/>
        <end position="1008"/>
    </location>
</feature>
<feature type="region of interest" description="Disordered" evidence="12">
    <location>
        <begin position="1373"/>
        <end position="1530"/>
    </location>
</feature>
<feature type="compositionally biased region" description="Basic and acidic residues" evidence="12">
    <location>
        <begin position="204"/>
        <end position="220"/>
    </location>
</feature>
<evidence type="ECO:0000256" key="2">
    <source>
        <dbReference type="ARBA" id="ARBA00022553"/>
    </source>
</evidence>
<dbReference type="GO" id="GO:0000981">
    <property type="term" value="F:DNA-binding transcription factor activity, RNA polymerase II-specific"/>
    <property type="evidence" value="ECO:0007669"/>
    <property type="project" value="TreeGrafter"/>
</dbReference>
<feature type="compositionally biased region" description="Basic and acidic residues" evidence="12">
    <location>
        <begin position="112"/>
        <end position="127"/>
    </location>
</feature>
<comment type="function">
    <text evidence="7">Transcriptional repressor which plays a role in development of the central nervous system (CNS). In concert with ATXN1 and ATXN1L, involved in brain development.</text>
</comment>
<dbReference type="OrthoDB" id="10051111at2759"/>
<keyword evidence="4 11" id="KW-0238">DNA-binding</keyword>
<organism evidence="14 15">
    <name type="scientific">Geotrypetes seraphini</name>
    <name type="common">Gaboon caecilian</name>
    <name type="synonym">Caecilia seraphini</name>
    <dbReference type="NCBI Taxonomy" id="260995"/>
    <lineage>
        <taxon>Eukaryota</taxon>
        <taxon>Metazoa</taxon>
        <taxon>Chordata</taxon>
        <taxon>Craniata</taxon>
        <taxon>Vertebrata</taxon>
        <taxon>Euteleostomi</taxon>
        <taxon>Amphibia</taxon>
        <taxon>Gymnophiona</taxon>
        <taxon>Geotrypetes</taxon>
    </lineage>
</organism>
<dbReference type="SMART" id="SM00398">
    <property type="entry name" value="HMG"/>
    <property type="match status" value="1"/>
</dbReference>
<name>A0A6P8SKG9_GEOSA</name>
<dbReference type="Proteomes" id="UP000515159">
    <property type="component" value="Chromosome 11"/>
</dbReference>
<feature type="compositionally biased region" description="Polar residues" evidence="12">
    <location>
        <begin position="619"/>
        <end position="630"/>
    </location>
</feature>
<evidence type="ECO:0000256" key="4">
    <source>
        <dbReference type="ARBA" id="ARBA00023125"/>
    </source>
</evidence>
<feature type="compositionally biased region" description="Polar residues" evidence="12">
    <location>
        <begin position="2787"/>
        <end position="2797"/>
    </location>
</feature>
<feature type="compositionally biased region" description="Low complexity" evidence="12">
    <location>
        <begin position="468"/>
        <end position="483"/>
    </location>
</feature>
<feature type="region of interest" description="Disordered" evidence="12">
    <location>
        <begin position="1237"/>
        <end position="1340"/>
    </location>
</feature>
<comment type="subunit">
    <text evidence="8">Found in a complex with ATXN1 and ATXN1L.</text>
</comment>
<feature type="region of interest" description="Disordered" evidence="12">
    <location>
        <begin position="2392"/>
        <end position="2436"/>
    </location>
</feature>
<proteinExistence type="predicted"/>
<feature type="compositionally biased region" description="Polar residues" evidence="12">
    <location>
        <begin position="1393"/>
        <end position="1406"/>
    </location>
</feature>
<feature type="compositionally biased region" description="Polar residues" evidence="12">
    <location>
        <begin position="1443"/>
        <end position="1467"/>
    </location>
</feature>
<evidence type="ECO:0000256" key="12">
    <source>
        <dbReference type="SAM" id="MobiDB-lite"/>
    </source>
</evidence>
<keyword evidence="2" id="KW-0597">Phosphoprotein</keyword>
<feature type="compositionally biased region" description="Low complexity" evidence="12">
    <location>
        <begin position="2493"/>
        <end position="2504"/>
    </location>
</feature>
<dbReference type="InterPro" id="IPR058606">
    <property type="entry name" value="HTH_Cic_C"/>
</dbReference>
<dbReference type="InterPro" id="IPR058607">
    <property type="entry name" value="HMG-box_Cic-like"/>
</dbReference>
<dbReference type="CDD" id="cd21990">
    <property type="entry name" value="HMG-box_CIC-like"/>
    <property type="match status" value="1"/>
</dbReference>
<dbReference type="RefSeq" id="XP_033819355.1">
    <property type="nucleotide sequence ID" value="XM_033963464.1"/>
</dbReference>
<feature type="compositionally biased region" description="Polar residues" evidence="12">
    <location>
        <begin position="128"/>
        <end position="139"/>
    </location>
</feature>
<evidence type="ECO:0000256" key="10">
    <source>
        <dbReference type="ARBA" id="ARBA00074291"/>
    </source>
</evidence>
<dbReference type="PANTHER" id="PTHR13059:SF13">
    <property type="entry name" value="PROTEIN CAPICUA HOMOLOG"/>
    <property type="match status" value="1"/>
</dbReference>
<evidence type="ECO:0000256" key="1">
    <source>
        <dbReference type="ARBA" id="ARBA00022491"/>
    </source>
</evidence>
<keyword evidence="6 11" id="KW-0539">Nucleus</keyword>
<evidence type="ECO:0000256" key="5">
    <source>
        <dbReference type="ARBA" id="ARBA00023163"/>
    </source>
</evidence>
<dbReference type="SUPFAM" id="SSF47095">
    <property type="entry name" value="HMG-box"/>
    <property type="match status" value="1"/>
</dbReference>
<feature type="compositionally biased region" description="Polar residues" evidence="12">
    <location>
        <begin position="849"/>
        <end position="864"/>
    </location>
</feature>
<feature type="region of interest" description="Disordered" evidence="12">
    <location>
        <begin position="2569"/>
        <end position="2619"/>
    </location>
</feature>
<comment type="subunit">
    <text evidence="9">Interacts with ATXN1.</text>
</comment>
<feature type="region of interest" description="Disordered" evidence="12">
    <location>
        <begin position="553"/>
        <end position="593"/>
    </location>
</feature>
<evidence type="ECO:0000256" key="3">
    <source>
        <dbReference type="ARBA" id="ARBA00023015"/>
    </source>
</evidence>
<feature type="compositionally biased region" description="Polar residues" evidence="12">
    <location>
        <begin position="1300"/>
        <end position="1317"/>
    </location>
</feature>
<protein>
    <recommendedName>
        <fullName evidence="10">Protein capicua homolog</fullName>
    </recommendedName>
</protein>
<keyword evidence="5" id="KW-0804">Transcription</keyword>
<dbReference type="CTD" id="23152"/>
<evidence type="ECO:0000256" key="7">
    <source>
        <dbReference type="ARBA" id="ARBA00053962"/>
    </source>
</evidence>
<feature type="compositionally biased region" description="Polar residues" evidence="12">
    <location>
        <begin position="1478"/>
        <end position="1490"/>
    </location>
</feature>
<keyword evidence="3" id="KW-0805">Transcription regulation</keyword>
<evidence type="ECO:0000313" key="15">
    <source>
        <dbReference type="RefSeq" id="XP_033819354.1"/>
    </source>
</evidence>
<feature type="compositionally biased region" description="Low complexity" evidence="12">
    <location>
        <begin position="163"/>
        <end position="174"/>
    </location>
</feature>
<sequence>MKPVRKATGPSHAKVPPSTRAKAQKRKTDEVDEEDGVIMEQPPSYVGARKMQVKVEMNMNELSGGQKGPQGKELEPQSQAPNCKEYNVRGKVSEGEGLLEGSRQKSQLGPEGARDHPVSKGECDSAKWESSLSRKTATFKSRAPKKKYVEDHAGQEGREDSCSSEASVGSGSACTLPETSSEQTAVPILDEACVSARCSSTDTASEHSTDPDDEAEKRTLELEGCTEQTTMEYDIRQLKSRCVLVRRDGVFQPGVVKHVRRCLDLGIQFNGDRAVTYYDNVQSASDVSVVLDMPPSPSAVVVGTAVCACTNQDEKMYQEGVVVDVTEKPVSYKVRLSKVPPGPVKKEECIWVACTSLRLLRAPWSREVEQMVKLARNGGEKKKQSTPVFLLGPPMETVSTTSILTENLGRPILEIKQPEDAEVSKISFSVPPTEEKLPPTPQHQILSPPKSPAFTATLVRLPEQPSPLLSQDAGSRSSSASLDKCSTPGSRSRTPLTAAQQKYKKGDVVCTPNGIRKKFNGKQWRRLCSRDGCMKESQRRGYCSRHLSMRTKEMENLSEGRGGAPREGSTEFDWDETSRDSEASSSRTDSRPRLVASTDLSRFDFDECEAANMLVSLGSPRSGTPSFSPVSNQSPFSPTPSPSPSPLFGFRPANFSPINASPVIHRTAVRSRHVSASTPKGGVLTPEMVHHPHHRERHSSGILPTFHTSLTFTVPMSPSKRKTDFHPSSISSSADFQKSDSMDSGVESISHTPTPSTPAGGFRAVSPAALFSRSQEPSPSLLLSPPAGITSDPSPSIRRVPAVQRDSPVIVRNPDVPLPSKFLEKPLDVGGRGNSPRVVKVGTKEHSSKTQLQIPVPINATQIQSTSCPLSSSQPSPALLGPPAASSASGSSDHISSGFSVSSPFQPVAFHPSPAALLPVIVPSDYSSHPVPKKEIIMGRPGTVWTNVEPRSVAVFPWHSLVPFLSPSQPDSSVQPSEGQQPVSHPIPSSHSKEPPESSAVAHESSSVTGGEPASLGLAHPKSPALAPQPSGDPNKPCPHDDEAQLLTEELPPPHGDSETESDHDDAFLSTVSPDLQLPSQPGKRRTQSLSALPKDRDSSSEKDGRSPNKREKDHIRRPMNAFMIFSKRHRALVHQRHPNQDNRTVSKILGEWWYALGPKEKQKYHDLAFQVKEAHFKAHPDWKWCNKDRKKSTSEVKTTMPGPSGAQKEMRERSMSETGTAAAAGVSSDILLTPTSLLGPEVKSGTPTMSHPSAEHLPHTATQLTRPRAFSHSCVQSIDRRERENQTLQELTQKPPYGNQESSSPFATPVSETMQTRPPHLASCSYRPQRAASEDMTSDEERMVICEEDGDDDVIDDSFSTGDIDLKCKERVTDSDSDGMSGDDLGSKSHNQKLFSPTLRSSSHPGSYAVCRTSGETMPDKLLPPRTESSRPLEVAMAQGSPLIQSTEQPQTSVRSCSTFQLTPSSFKPGDSRQPVRLQNPTPKNSSVRFTVADPSMAYKKKRPESSGQKPVVPLKPEDSGGGSTTLHFSGQSVIASSLPQALVSPSIHGASNSSYLSPSSGAPHWQLVTADGVVNVPGTTSCPQAPSVGSVLVTSQGSLGEVAALKTASTMVTNVVKSVSSTPIPIASKPFPACTSMPRSQSSGESGLLGPLEVQQQFAMLGRMPGCSSRTDISMAGSTVTSGAMPVGRISGSPLPSVGIGVVYAPGTDKKHLQALGPQAATAASPHLKPQAAPGNMVTNLLVGTSNYGQPTSSGGGVPVSGTIQSPVTVIPSGTLAQQSPLQFITQNATGSQNGPLPLSILQPQQLLSTPPTKPGGITQVQYILPTLPQHLQVAGSKVPGASATASIHFTLPPANGKVIATAAPQAIPIIQPSPAGSPSLTVVSSVTKAQSASPVESPSLGSSTQLLSGQVLHPPGLLSASSQVQGKMLLPVAGTHVTVRAGAAGHLPLVTPPFPVPLQNGVQPASKIIQITPLPVVHTQATSQSALVPPSSPALQSTVPVTVTTATMMATTTQPQKVILPSSTRITYVPSSAGHVVPLASSTSHAPIGTPGTTATYVQSTLGPASMAVGFTANGQAIVQPLLAGQTPLLAPGQVGVSPISSPQLAPTCSGQVITAIYPPGGTPGASTLSVTTQQQSLGNGQSLVYSAGTTPTTILPKATAPTTAVATGPQTQAAVTCSTTPFPATTGSLSFSLVASKAQRNLPKQPQKVKAAIASIPVGSYESAASPVLGRGTGRHPTLPGRMEIPHQTGKFQPEPEGRAGRVGSISCDISIDSTQGPMNLFSVGDGGTRDMGTGKQKLLIPAASVTQEERITRELWQKQSAIAITEDRISRDTWQKQNAVATSIEERIPRETWQKQSASSSLEDRLPRDTWQKQSIVAVSSDEKITRDAWQKPSAVASTEDKNPWDACTSSSQQSVMKPSSSTENWNQHGQAVAEERNLQDVATIASPCVSKLLEPAVKKEPLTVKYSSTTSEWRSPALETPADLPPSSSATSCEASRSVDATERKEGPVKKVKVRPPPLKKTFDSVDNRVLSEVDFEERFAELPEFKPEEVLPSPTLQSLATSPRAILGSYRKKRKNSTDLDSSTEDPISPKRKMRRRSSCSSEPNTPKSAKCEGDIFTFDKTGADTEDMLAELDYEKVPYSSLRRTLDQRRALVMQLFQEHGFFPSGQATATFQARYADIFPTKVCLQLKIREVRQKIMQAVNPAEQPTFATGVGTSSSGEQQAMGSLSTSLQGGAGSSETLLSEMQPPLHLATTLDSSQRVNEPPETGWESQHEASLAGANTTATSSNR</sequence>
<keyword evidence="1" id="KW-0678">Repressor</keyword>
<feature type="compositionally biased region" description="Basic and acidic residues" evidence="12">
    <location>
        <begin position="576"/>
        <end position="592"/>
    </location>
</feature>
<dbReference type="Pfam" id="PF25981">
    <property type="entry name" value="HTH_Cic_C"/>
    <property type="match status" value="1"/>
</dbReference>
<feature type="region of interest" description="Disordered" evidence="12">
    <location>
        <begin position="2472"/>
        <end position="2529"/>
    </location>
</feature>
<evidence type="ECO:0000256" key="9">
    <source>
        <dbReference type="ARBA" id="ARBA00065636"/>
    </source>
</evidence>
<feature type="compositionally biased region" description="Basic and acidic residues" evidence="12">
    <location>
        <begin position="2506"/>
        <end position="2515"/>
    </location>
</feature>
<evidence type="ECO:0000256" key="8">
    <source>
        <dbReference type="ARBA" id="ARBA00064662"/>
    </source>
</evidence>
<dbReference type="PANTHER" id="PTHR13059">
    <property type="entry name" value="HMG-BOX TRANSCRIPTION FACTOR BBX"/>
    <property type="match status" value="1"/>
</dbReference>
<evidence type="ECO:0000256" key="11">
    <source>
        <dbReference type="PROSITE-ProRule" id="PRU00267"/>
    </source>
</evidence>
<dbReference type="RefSeq" id="XP_033819354.1">
    <property type="nucleotide sequence ID" value="XM_033963463.1"/>
</dbReference>
<feature type="compositionally biased region" description="Polar residues" evidence="12">
    <location>
        <begin position="487"/>
        <end position="500"/>
    </location>
</feature>
<reference evidence="15 16" key="1">
    <citation type="submission" date="2025-04" db="UniProtKB">
        <authorList>
            <consortium name="RefSeq"/>
        </authorList>
    </citation>
    <scope>IDENTIFICATION</scope>
</reference>
<feature type="compositionally biased region" description="Polar residues" evidence="12">
    <location>
        <begin position="726"/>
        <end position="736"/>
    </location>
</feature>
<evidence type="ECO:0000259" key="13">
    <source>
        <dbReference type="PROSITE" id="PS50118"/>
    </source>
</evidence>
<feature type="region of interest" description="Disordered" evidence="12">
    <location>
        <begin position="1"/>
        <end position="180"/>
    </location>
</feature>
<dbReference type="InterPro" id="IPR036910">
    <property type="entry name" value="HMG_box_dom_sf"/>
</dbReference>
<dbReference type="FunFam" id="1.10.30.10:FF:000010">
    <property type="entry name" value="Capicua transcriptional repressor b"/>
    <property type="match status" value="1"/>
</dbReference>
<feature type="compositionally biased region" description="Low complexity" evidence="12">
    <location>
        <begin position="865"/>
        <end position="897"/>
    </location>
</feature>
<dbReference type="GO" id="GO:0000977">
    <property type="term" value="F:RNA polymerase II transcription regulatory region sequence-specific DNA binding"/>
    <property type="evidence" value="ECO:0007669"/>
    <property type="project" value="TreeGrafter"/>
</dbReference>
<feature type="region of interest" description="Disordered" evidence="12">
    <location>
        <begin position="967"/>
        <end position="1042"/>
    </location>
</feature>
<feature type="compositionally biased region" description="Basic and acidic residues" evidence="12">
    <location>
        <begin position="147"/>
        <end position="161"/>
    </location>
</feature>
<feature type="region of interest" description="Disordered" evidence="12">
    <location>
        <begin position="200"/>
        <end position="220"/>
    </location>
</feature>
<feature type="compositionally biased region" description="Low complexity" evidence="12">
    <location>
        <begin position="777"/>
        <end position="786"/>
    </location>
</feature>
<feature type="region of interest" description="Disordered" evidence="12">
    <location>
        <begin position="2715"/>
        <end position="2797"/>
    </location>
</feature>
<dbReference type="InterPro" id="IPR052412">
    <property type="entry name" value="CC-Dev_Transcription_Reg"/>
</dbReference>